<organism evidence="1 2">
    <name type="scientific">Bifidobacterium gallicum DSM 20093 = LMG 11596</name>
    <dbReference type="NCBI Taxonomy" id="561180"/>
    <lineage>
        <taxon>Bacteria</taxon>
        <taxon>Bacillati</taxon>
        <taxon>Actinomycetota</taxon>
        <taxon>Actinomycetes</taxon>
        <taxon>Bifidobacteriales</taxon>
        <taxon>Bifidobacteriaceae</taxon>
        <taxon>Bifidobacterium</taxon>
    </lineage>
</organism>
<dbReference type="EMBL" id="ABXB03000002">
    <property type="protein sequence ID" value="EFA23199.1"/>
    <property type="molecule type" value="Genomic_DNA"/>
</dbReference>
<accession>D1NTZ5</accession>
<proteinExistence type="predicted"/>
<reference evidence="1 2" key="1">
    <citation type="submission" date="2009-11" db="EMBL/GenBank/DDBJ databases">
        <authorList>
            <person name="Weinstock G."/>
            <person name="Sodergren E."/>
            <person name="Clifton S."/>
            <person name="Fulton L."/>
            <person name="Fulton B."/>
            <person name="Courtney L."/>
            <person name="Fronick C."/>
            <person name="Harrison M."/>
            <person name="Strong C."/>
            <person name="Farmer C."/>
            <person name="Delahaunty K."/>
            <person name="Markovic C."/>
            <person name="Hall O."/>
            <person name="Minx P."/>
            <person name="Tomlinson C."/>
            <person name="Mitreva M."/>
            <person name="Nelson J."/>
            <person name="Hou S."/>
            <person name="Wollam A."/>
            <person name="Pepin K.H."/>
            <person name="Johnson M."/>
            <person name="Bhonagiri V."/>
            <person name="Nash W.E."/>
            <person name="Warren W."/>
            <person name="Chinwalla A."/>
            <person name="Mardis E.R."/>
            <person name="Wilson R.K."/>
        </authorList>
    </citation>
    <scope>NUCLEOTIDE SEQUENCE [LARGE SCALE GENOMIC DNA]</scope>
    <source>
        <strain evidence="1 2">DSM 20093</strain>
    </source>
</reference>
<dbReference type="STRING" id="561180.BIFGAL_03316"/>
<evidence type="ECO:0000313" key="1">
    <source>
        <dbReference type="EMBL" id="EFA23199.1"/>
    </source>
</evidence>
<comment type="caution">
    <text evidence="1">The sequence shown here is derived from an EMBL/GenBank/DDBJ whole genome shotgun (WGS) entry which is preliminary data.</text>
</comment>
<evidence type="ECO:0000313" key="2">
    <source>
        <dbReference type="Proteomes" id="UP000003656"/>
    </source>
</evidence>
<protein>
    <submittedName>
        <fullName evidence="1">Uncharacterized protein</fullName>
    </submittedName>
</protein>
<sequence>MPEALFNIIHVYEIYAFVFCDMHYYERETCKTMVNIEGILCKRQRIHTVGQTPQHGHL</sequence>
<dbReference type="AlphaFoldDB" id="D1NTZ5"/>
<name>D1NTZ5_9BIFI</name>
<dbReference type="Proteomes" id="UP000003656">
    <property type="component" value="Unassembled WGS sequence"/>
</dbReference>
<gene>
    <name evidence="1" type="ORF">BIFGAL_03316</name>
</gene>